<dbReference type="Proteomes" id="UP001150569">
    <property type="component" value="Unassembled WGS sequence"/>
</dbReference>
<dbReference type="FunFam" id="3.90.920.10:FF:000003">
    <property type="entry name" value="DNA primase"/>
    <property type="match status" value="1"/>
</dbReference>
<dbReference type="EC" id="2.7.7.-" evidence="10"/>
<gene>
    <name evidence="11" type="primary">PRI1_2</name>
    <name evidence="11" type="ORF">IWQ60_003521</name>
</gene>
<reference evidence="11" key="1">
    <citation type="submission" date="2022-07" db="EMBL/GenBank/DDBJ databases">
        <title>Phylogenomic reconstructions and comparative analyses of Kickxellomycotina fungi.</title>
        <authorList>
            <person name="Reynolds N.K."/>
            <person name="Stajich J.E."/>
            <person name="Barry K."/>
            <person name="Grigoriev I.V."/>
            <person name="Crous P."/>
            <person name="Smith M.E."/>
        </authorList>
    </citation>
    <scope>NUCLEOTIDE SEQUENCE</scope>
    <source>
        <strain evidence="11">RSA 861</strain>
    </source>
</reference>
<accession>A0A9W8AHQ6</accession>
<dbReference type="GO" id="GO:0006269">
    <property type="term" value="P:DNA replication, synthesis of primer"/>
    <property type="evidence" value="ECO:0007669"/>
    <property type="project" value="UniProtKB-KW"/>
</dbReference>
<evidence type="ECO:0000256" key="3">
    <source>
        <dbReference type="ARBA" id="ARBA00022515"/>
    </source>
</evidence>
<dbReference type="GO" id="GO:0003899">
    <property type="term" value="F:DNA-directed RNA polymerase activity"/>
    <property type="evidence" value="ECO:0007669"/>
    <property type="project" value="InterPro"/>
</dbReference>
<evidence type="ECO:0000256" key="10">
    <source>
        <dbReference type="RuleBase" id="RU003514"/>
    </source>
</evidence>
<keyword evidence="5" id="KW-0548">Nucleotidyltransferase</keyword>
<dbReference type="InterPro" id="IPR002755">
    <property type="entry name" value="DNA_primase_S"/>
</dbReference>
<keyword evidence="12" id="KW-1185">Reference proteome</keyword>
<comment type="caution">
    <text evidence="11">The sequence shown here is derived from an EMBL/GenBank/DDBJ whole genome shotgun (WGS) entry which is preliminary data.</text>
</comment>
<dbReference type="CDD" id="cd04860">
    <property type="entry name" value="AE_Prim_S"/>
    <property type="match status" value="1"/>
</dbReference>
<evidence type="ECO:0000256" key="4">
    <source>
        <dbReference type="ARBA" id="ARBA00022679"/>
    </source>
</evidence>
<evidence type="ECO:0000256" key="8">
    <source>
        <dbReference type="ARBA" id="ARBA00022833"/>
    </source>
</evidence>
<evidence type="ECO:0000256" key="9">
    <source>
        <dbReference type="ARBA" id="ARBA00023163"/>
    </source>
</evidence>
<proteinExistence type="inferred from homology"/>
<dbReference type="NCBIfam" id="TIGR00335">
    <property type="entry name" value="primase_sml"/>
    <property type="match status" value="1"/>
</dbReference>
<evidence type="ECO:0000256" key="5">
    <source>
        <dbReference type="ARBA" id="ARBA00022695"/>
    </source>
</evidence>
<comment type="similarity">
    <text evidence="1 10">Belongs to the eukaryotic-type primase small subunit family.</text>
</comment>
<dbReference type="AlphaFoldDB" id="A0A9W8AHQ6"/>
<keyword evidence="6 10" id="KW-0235">DNA replication</keyword>
<evidence type="ECO:0000256" key="1">
    <source>
        <dbReference type="ARBA" id="ARBA00009762"/>
    </source>
</evidence>
<keyword evidence="7" id="KW-0479">Metal-binding</keyword>
<keyword evidence="8" id="KW-0862">Zinc</keyword>
<evidence type="ECO:0000256" key="6">
    <source>
        <dbReference type="ARBA" id="ARBA00022705"/>
    </source>
</evidence>
<dbReference type="GO" id="GO:0005658">
    <property type="term" value="C:alpha DNA polymerase:primase complex"/>
    <property type="evidence" value="ECO:0007669"/>
    <property type="project" value="UniProtKB-ARBA"/>
</dbReference>
<evidence type="ECO:0000313" key="12">
    <source>
        <dbReference type="Proteomes" id="UP001150569"/>
    </source>
</evidence>
<dbReference type="PANTHER" id="PTHR10536">
    <property type="entry name" value="DNA PRIMASE SMALL SUBUNIT"/>
    <property type="match status" value="1"/>
</dbReference>
<dbReference type="InterPro" id="IPR014052">
    <property type="entry name" value="DNA_primase_ssu_euk/arc"/>
</dbReference>
<keyword evidence="2 10" id="KW-0240">DNA-directed RNA polymerase</keyword>
<keyword evidence="4 10" id="KW-0808">Transferase</keyword>
<organism evidence="11 12">
    <name type="scientific">Tieghemiomyces parasiticus</name>
    <dbReference type="NCBI Taxonomy" id="78921"/>
    <lineage>
        <taxon>Eukaryota</taxon>
        <taxon>Fungi</taxon>
        <taxon>Fungi incertae sedis</taxon>
        <taxon>Zoopagomycota</taxon>
        <taxon>Kickxellomycotina</taxon>
        <taxon>Dimargaritomycetes</taxon>
        <taxon>Dimargaritales</taxon>
        <taxon>Dimargaritaceae</taxon>
        <taxon>Tieghemiomyces</taxon>
    </lineage>
</organism>
<dbReference type="OrthoDB" id="19606at2759"/>
<dbReference type="Pfam" id="PF01896">
    <property type="entry name" value="DNA_primase_S"/>
    <property type="match status" value="1"/>
</dbReference>
<sequence>MSLVTAMDVDTSIDVRSPEYPVLLRSFYDKIFPFTAYYDWLNGCQPTPTKLFQNREFSFTIGNDIYIRYQSFKDADALKAEFLRLCPGKIDIGAVYTTRPRDKKSVLPSAFQPTEKELVFDIDMTDYDEIRTCCQGGDICARCWKFMVVAMKIVHAALVEDFGFRHIMWVYSGRRGVHCWVSDERARRLTNEGRRAVVGYLEVIRGGASQERKVHLPAQLHPHLARSFGIIKEYFSELILIEQDVLRRSDGWAKVLKLFSDEDVRRELRAAWAEDDEQASLDRWDTLDSVLAKVANQRKNKKSGNLALTKRDIVFQYTYPRLDDKVSTAMNHLLKSPFCVHPKTGRVCVPIASDQFDEFDPLAVPTVHQLLAELQANPQQPGQTSLRPYLKIFQDFVAGIRRDQRTIKEGAQR</sequence>
<keyword evidence="9" id="KW-0804">Transcription</keyword>
<evidence type="ECO:0000256" key="2">
    <source>
        <dbReference type="ARBA" id="ARBA00022478"/>
    </source>
</evidence>
<dbReference type="GO" id="GO:0046872">
    <property type="term" value="F:metal ion binding"/>
    <property type="evidence" value="ECO:0007669"/>
    <property type="project" value="UniProtKB-KW"/>
</dbReference>
<name>A0A9W8AHQ6_9FUNG</name>
<evidence type="ECO:0000313" key="11">
    <source>
        <dbReference type="EMBL" id="KAJ1926752.1"/>
    </source>
</evidence>
<dbReference type="EMBL" id="JANBPT010000152">
    <property type="protein sequence ID" value="KAJ1926752.1"/>
    <property type="molecule type" value="Genomic_DNA"/>
</dbReference>
<protein>
    <recommendedName>
        <fullName evidence="10">DNA primase</fullName>
        <ecNumber evidence="10">2.7.7.-</ecNumber>
    </recommendedName>
</protein>
<dbReference type="SUPFAM" id="SSF56747">
    <property type="entry name" value="Prim-pol domain"/>
    <property type="match status" value="1"/>
</dbReference>
<keyword evidence="3 10" id="KW-0639">Primosome</keyword>
<evidence type="ECO:0000256" key="7">
    <source>
        <dbReference type="ARBA" id="ARBA00022723"/>
    </source>
</evidence>
<dbReference type="Gene3D" id="3.90.920.10">
    <property type="entry name" value="DNA primase, PRIM domain"/>
    <property type="match status" value="1"/>
</dbReference>